<dbReference type="AlphaFoldDB" id="K8NZ57"/>
<evidence type="ECO:0000313" key="2">
    <source>
        <dbReference type="EMBL" id="EKS34491.1"/>
    </source>
</evidence>
<dbReference type="EMBL" id="AGWX01000005">
    <property type="protein sequence ID" value="EKS34491.1"/>
    <property type="molecule type" value="Genomic_DNA"/>
</dbReference>
<dbReference type="RefSeq" id="WP_006023102.1">
    <property type="nucleotide sequence ID" value="NZ_KB375284.1"/>
</dbReference>
<reference evidence="2 3" key="1">
    <citation type="submission" date="2012-04" db="EMBL/GenBank/DDBJ databases">
        <title>The Genome Sequence of Afipia broomeae ATCC 49717.</title>
        <authorList>
            <consortium name="The Broad Institute Genome Sequencing Platform"/>
            <person name="Earl A."/>
            <person name="Ward D."/>
            <person name="Feldgarden M."/>
            <person name="Gevers D."/>
            <person name="Huys G."/>
            <person name="Walker B."/>
            <person name="Young S.K."/>
            <person name="Zeng Q."/>
            <person name="Gargeya S."/>
            <person name="Fitzgerald M."/>
            <person name="Haas B."/>
            <person name="Abouelleil A."/>
            <person name="Alvarado L."/>
            <person name="Arachchi H.M."/>
            <person name="Berlin A."/>
            <person name="Chapman S.B."/>
            <person name="Goldberg J."/>
            <person name="Griggs A."/>
            <person name="Gujja S."/>
            <person name="Hansen M."/>
            <person name="Howarth C."/>
            <person name="Imamovic A."/>
            <person name="Larimer J."/>
            <person name="McCowen C."/>
            <person name="Montmayeur A."/>
            <person name="Murphy C."/>
            <person name="Neiman D."/>
            <person name="Pearson M."/>
            <person name="Priest M."/>
            <person name="Roberts A."/>
            <person name="Saif S."/>
            <person name="Shea T."/>
            <person name="Sisk P."/>
            <person name="Sykes S."/>
            <person name="Wortman J."/>
            <person name="Nusbaum C."/>
            <person name="Birren B."/>
        </authorList>
    </citation>
    <scope>NUCLEOTIDE SEQUENCE [LARGE SCALE GENOMIC DNA]</scope>
    <source>
        <strain evidence="2 3">ATCC 49717</strain>
    </source>
</reference>
<protein>
    <submittedName>
        <fullName evidence="2">Uncharacterized protein</fullName>
    </submittedName>
</protein>
<dbReference type="HOGENOM" id="CLU_2230752_0_0_5"/>
<feature type="signal peptide" evidence="1">
    <location>
        <begin position="1"/>
        <end position="26"/>
    </location>
</feature>
<organism evidence="2 3">
    <name type="scientific">Afipia broomeae ATCC 49717</name>
    <dbReference type="NCBI Taxonomy" id="883078"/>
    <lineage>
        <taxon>Bacteria</taxon>
        <taxon>Pseudomonadati</taxon>
        <taxon>Pseudomonadota</taxon>
        <taxon>Alphaproteobacteria</taxon>
        <taxon>Hyphomicrobiales</taxon>
        <taxon>Nitrobacteraceae</taxon>
        <taxon>Afipia</taxon>
    </lineage>
</organism>
<sequence length="105" mass="11032">MTKFAMIPNRLAVLSVVLAASTIVAAAGPARVQSDAKKPAVIAMDDAQIKRAGIELRQAGPSPIARPVTVPSTIVPDAGRVAYVSIKVFRSLRSRSTRARSHDAA</sequence>
<proteinExistence type="predicted"/>
<name>K8NZ57_9BRAD</name>
<keyword evidence="1" id="KW-0732">Signal</keyword>
<evidence type="ECO:0000256" key="1">
    <source>
        <dbReference type="SAM" id="SignalP"/>
    </source>
</evidence>
<accession>K8NZ57</accession>
<dbReference type="PATRIC" id="fig|883078.3.peg.4544"/>
<dbReference type="Proteomes" id="UP000001096">
    <property type="component" value="Unassembled WGS sequence"/>
</dbReference>
<feature type="chain" id="PRO_5003919543" evidence="1">
    <location>
        <begin position="27"/>
        <end position="105"/>
    </location>
</feature>
<evidence type="ECO:0000313" key="3">
    <source>
        <dbReference type="Proteomes" id="UP000001096"/>
    </source>
</evidence>
<keyword evidence="3" id="KW-1185">Reference proteome</keyword>
<comment type="caution">
    <text evidence="2">The sequence shown here is derived from an EMBL/GenBank/DDBJ whole genome shotgun (WGS) entry which is preliminary data.</text>
</comment>
<gene>
    <name evidence="2" type="ORF">HMPREF9695_04401</name>
</gene>